<reference evidence="1 2" key="1">
    <citation type="journal article" date="2019" name="Sci. Rep.">
        <title>Orb-weaving spider Araneus ventricosus genome elucidates the spidroin gene catalogue.</title>
        <authorList>
            <person name="Kono N."/>
            <person name="Nakamura H."/>
            <person name="Ohtoshi R."/>
            <person name="Moran D.A.P."/>
            <person name="Shinohara A."/>
            <person name="Yoshida Y."/>
            <person name="Fujiwara M."/>
            <person name="Mori M."/>
            <person name="Tomita M."/>
            <person name="Arakawa K."/>
        </authorList>
    </citation>
    <scope>NUCLEOTIDE SEQUENCE [LARGE SCALE GENOMIC DNA]</scope>
</reference>
<dbReference type="Gene3D" id="3.30.420.10">
    <property type="entry name" value="Ribonuclease H-like superfamily/Ribonuclease H"/>
    <property type="match status" value="1"/>
</dbReference>
<comment type="caution">
    <text evidence="1">The sequence shown here is derived from an EMBL/GenBank/DDBJ whole genome shotgun (WGS) entry which is preliminary data.</text>
</comment>
<name>A0A4Y2E1B0_ARAVE</name>
<dbReference type="EMBL" id="BGPR01000485">
    <property type="protein sequence ID" value="GBM22751.1"/>
    <property type="molecule type" value="Genomic_DNA"/>
</dbReference>
<protein>
    <submittedName>
        <fullName evidence="1">Uncharacterized protein</fullName>
    </submittedName>
</protein>
<sequence>MFGLVDRDRQAEPLLNINIKYLGKEAQLSCTRVEFKKEIENLTSLPLERLYIFNMEENISHALGVEEIFDGIKIEVIVKKKKIRLEDIVKKLETETNFETDELNCIEEMIEEYERSEPAPVKQNMWYLLDDTLEQFSIAVHNHTRSWTGRAELVWPQRSPDRNPLSFSVLKLIKSRVYEVLVEDLKTQLFAAAANITNTIGNFEIQSFLRFCLLYSHVWTQLRTTPLNSFCL</sequence>
<evidence type="ECO:0000313" key="1">
    <source>
        <dbReference type="EMBL" id="GBM22751.1"/>
    </source>
</evidence>
<proteinExistence type="predicted"/>
<keyword evidence="2" id="KW-1185">Reference proteome</keyword>
<accession>A0A4Y2E1B0</accession>
<dbReference type="Proteomes" id="UP000499080">
    <property type="component" value="Unassembled WGS sequence"/>
</dbReference>
<organism evidence="1 2">
    <name type="scientific">Araneus ventricosus</name>
    <name type="common">Orbweaver spider</name>
    <name type="synonym">Epeira ventricosa</name>
    <dbReference type="NCBI Taxonomy" id="182803"/>
    <lineage>
        <taxon>Eukaryota</taxon>
        <taxon>Metazoa</taxon>
        <taxon>Ecdysozoa</taxon>
        <taxon>Arthropoda</taxon>
        <taxon>Chelicerata</taxon>
        <taxon>Arachnida</taxon>
        <taxon>Araneae</taxon>
        <taxon>Araneomorphae</taxon>
        <taxon>Entelegynae</taxon>
        <taxon>Araneoidea</taxon>
        <taxon>Araneidae</taxon>
        <taxon>Araneus</taxon>
    </lineage>
</organism>
<evidence type="ECO:0000313" key="2">
    <source>
        <dbReference type="Proteomes" id="UP000499080"/>
    </source>
</evidence>
<dbReference type="InterPro" id="IPR036397">
    <property type="entry name" value="RNaseH_sf"/>
</dbReference>
<dbReference type="AlphaFoldDB" id="A0A4Y2E1B0"/>
<dbReference type="GO" id="GO:0003676">
    <property type="term" value="F:nucleic acid binding"/>
    <property type="evidence" value="ECO:0007669"/>
    <property type="project" value="InterPro"/>
</dbReference>
<gene>
    <name evidence="1" type="ORF">AVEN_81505_1</name>
</gene>